<evidence type="ECO:0000256" key="1">
    <source>
        <dbReference type="SAM" id="MobiDB-lite"/>
    </source>
</evidence>
<proteinExistence type="predicted"/>
<dbReference type="GO" id="GO:0006334">
    <property type="term" value="P:nucleosome assembly"/>
    <property type="evidence" value="ECO:0007669"/>
    <property type="project" value="InterPro"/>
</dbReference>
<dbReference type="InterPro" id="IPR036388">
    <property type="entry name" value="WH-like_DNA-bd_sf"/>
</dbReference>
<name>M7B8K3_CHEMY</name>
<dbReference type="Gene3D" id="1.10.10.10">
    <property type="entry name" value="Winged helix-like DNA-binding domain superfamily/Winged helix DNA-binding domain"/>
    <property type="match status" value="1"/>
</dbReference>
<dbReference type="STRING" id="8469.M7B8K3"/>
<dbReference type="GO" id="GO:0003677">
    <property type="term" value="F:DNA binding"/>
    <property type="evidence" value="ECO:0007669"/>
    <property type="project" value="InterPro"/>
</dbReference>
<keyword evidence="4" id="KW-1185">Reference proteome</keyword>
<gene>
    <name evidence="3" type="ORF">UY3_11033</name>
</gene>
<sequence>LQKAQAIRGYDVVKSNNSIKLRLRSLVTQGILVQIKGSSASGPFKLNKARKETKEKAQKKKPVAKP</sequence>
<accession>M7B8K3</accession>
<feature type="non-terminal residue" evidence="3">
    <location>
        <position position="1"/>
    </location>
</feature>
<feature type="compositionally biased region" description="Basic residues" evidence="1">
    <location>
        <begin position="57"/>
        <end position="66"/>
    </location>
</feature>
<dbReference type="InterPro" id="IPR005818">
    <property type="entry name" value="Histone_H1/H5_H15"/>
</dbReference>
<dbReference type="SUPFAM" id="SSF46785">
    <property type="entry name" value="Winged helix' DNA-binding domain"/>
    <property type="match status" value="1"/>
</dbReference>
<evidence type="ECO:0000259" key="2">
    <source>
        <dbReference type="Pfam" id="PF00538"/>
    </source>
</evidence>
<dbReference type="GO" id="GO:0000786">
    <property type="term" value="C:nucleosome"/>
    <property type="evidence" value="ECO:0007669"/>
    <property type="project" value="InterPro"/>
</dbReference>
<feature type="domain" description="H15" evidence="2">
    <location>
        <begin position="11"/>
        <end position="47"/>
    </location>
</feature>
<organism evidence="3 4">
    <name type="scientific">Chelonia mydas</name>
    <name type="common">Green sea-turtle</name>
    <name type="synonym">Chelonia agassizi</name>
    <dbReference type="NCBI Taxonomy" id="8469"/>
    <lineage>
        <taxon>Eukaryota</taxon>
        <taxon>Metazoa</taxon>
        <taxon>Chordata</taxon>
        <taxon>Craniata</taxon>
        <taxon>Vertebrata</taxon>
        <taxon>Euteleostomi</taxon>
        <taxon>Archelosauria</taxon>
        <taxon>Testudinata</taxon>
        <taxon>Testudines</taxon>
        <taxon>Cryptodira</taxon>
        <taxon>Durocryptodira</taxon>
        <taxon>Americhelydia</taxon>
        <taxon>Chelonioidea</taxon>
        <taxon>Cheloniidae</taxon>
        <taxon>Chelonia</taxon>
    </lineage>
</organism>
<dbReference type="Pfam" id="PF00538">
    <property type="entry name" value="Linker_histone"/>
    <property type="match status" value="1"/>
</dbReference>
<dbReference type="Proteomes" id="UP000031443">
    <property type="component" value="Unassembled WGS sequence"/>
</dbReference>
<dbReference type="AlphaFoldDB" id="M7B8K3"/>
<reference evidence="4" key="1">
    <citation type="journal article" date="2013" name="Nat. Genet.">
        <title>The draft genomes of soft-shell turtle and green sea turtle yield insights into the development and evolution of the turtle-specific body plan.</title>
        <authorList>
            <person name="Wang Z."/>
            <person name="Pascual-Anaya J."/>
            <person name="Zadissa A."/>
            <person name="Li W."/>
            <person name="Niimura Y."/>
            <person name="Huang Z."/>
            <person name="Li C."/>
            <person name="White S."/>
            <person name="Xiong Z."/>
            <person name="Fang D."/>
            <person name="Wang B."/>
            <person name="Ming Y."/>
            <person name="Chen Y."/>
            <person name="Zheng Y."/>
            <person name="Kuraku S."/>
            <person name="Pignatelli M."/>
            <person name="Herrero J."/>
            <person name="Beal K."/>
            <person name="Nozawa M."/>
            <person name="Li Q."/>
            <person name="Wang J."/>
            <person name="Zhang H."/>
            <person name="Yu L."/>
            <person name="Shigenobu S."/>
            <person name="Wang J."/>
            <person name="Liu J."/>
            <person name="Flicek P."/>
            <person name="Searle S."/>
            <person name="Wang J."/>
            <person name="Kuratani S."/>
            <person name="Yin Y."/>
            <person name="Aken B."/>
            <person name="Zhang G."/>
            <person name="Irie N."/>
        </authorList>
    </citation>
    <scope>NUCLEOTIDE SEQUENCE [LARGE SCALE GENOMIC DNA]</scope>
</reference>
<evidence type="ECO:0000313" key="3">
    <source>
        <dbReference type="EMBL" id="EMP31850.1"/>
    </source>
</evidence>
<feature type="region of interest" description="Disordered" evidence="1">
    <location>
        <begin position="40"/>
        <end position="66"/>
    </location>
</feature>
<dbReference type="InterPro" id="IPR036390">
    <property type="entry name" value="WH_DNA-bd_sf"/>
</dbReference>
<protein>
    <submittedName>
        <fullName evidence="3">Histone H1.01</fullName>
    </submittedName>
</protein>
<evidence type="ECO:0000313" key="4">
    <source>
        <dbReference type="Proteomes" id="UP000031443"/>
    </source>
</evidence>
<dbReference type="EMBL" id="KB543242">
    <property type="protein sequence ID" value="EMP31850.1"/>
    <property type="molecule type" value="Genomic_DNA"/>
</dbReference>